<comment type="caution">
    <text evidence="3">The sequence shown here is derived from an EMBL/GenBank/DDBJ whole genome shotgun (WGS) entry which is preliminary data.</text>
</comment>
<evidence type="ECO:0000313" key="3">
    <source>
        <dbReference type="EMBL" id="PON32160.1"/>
    </source>
</evidence>
<feature type="signal peptide" evidence="2">
    <location>
        <begin position="1"/>
        <end position="18"/>
    </location>
</feature>
<gene>
    <name evidence="3" type="ORF">PanWU01x14_363670</name>
</gene>
<dbReference type="EMBL" id="JXTB01000857">
    <property type="protein sequence ID" value="PON32160.1"/>
    <property type="molecule type" value="Genomic_DNA"/>
</dbReference>
<feature type="non-terminal residue" evidence="3">
    <location>
        <position position="1"/>
    </location>
</feature>
<dbReference type="AlphaFoldDB" id="A0A2P5A6K5"/>
<sequence>PVLFFFSLLPGSLFLCISWPRNTGGAAAPLRPSSARTTDRRMFPAPCRSSAAPRQPPPMTGSPKNLHRSRCSRFGFLATDDDSAHHSTPNRSCWIRYVSRIIKVYIS</sequence>
<proteinExistence type="predicted"/>
<accession>A0A2P5A6K5</accession>
<keyword evidence="2" id="KW-0732">Signal</keyword>
<evidence type="ECO:0008006" key="5">
    <source>
        <dbReference type="Google" id="ProtNLM"/>
    </source>
</evidence>
<dbReference type="Proteomes" id="UP000237105">
    <property type="component" value="Unassembled WGS sequence"/>
</dbReference>
<reference evidence="4" key="1">
    <citation type="submission" date="2016-06" db="EMBL/GenBank/DDBJ databases">
        <title>Parallel loss of symbiosis genes in relatives of nitrogen-fixing non-legume Parasponia.</title>
        <authorList>
            <person name="Van Velzen R."/>
            <person name="Holmer R."/>
            <person name="Bu F."/>
            <person name="Rutten L."/>
            <person name="Van Zeijl A."/>
            <person name="Liu W."/>
            <person name="Santuari L."/>
            <person name="Cao Q."/>
            <person name="Sharma T."/>
            <person name="Shen D."/>
            <person name="Roswanjaya Y."/>
            <person name="Wardhani T."/>
            <person name="Kalhor M.S."/>
            <person name="Jansen J."/>
            <person name="Van den Hoogen J."/>
            <person name="Gungor B."/>
            <person name="Hartog M."/>
            <person name="Hontelez J."/>
            <person name="Verver J."/>
            <person name="Yang W.-C."/>
            <person name="Schijlen E."/>
            <person name="Repin R."/>
            <person name="Schilthuizen M."/>
            <person name="Schranz E."/>
            <person name="Heidstra R."/>
            <person name="Miyata K."/>
            <person name="Fedorova E."/>
            <person name="Kohlen W."/>
            <person name="Bisseling T."/>
            <person name="Smit S."/>
            <person name="Geurts R."/>
        </authorList>
    </citation>
    <scope>NUCLEOTIDE SEQUENCE [LARGE SCALE GENOMIC DNA]</scope>
    <source>
        <strain evidence="4">cv. WU1-14</strain>
    </source>
</reference>
<evidence type="ECO:0000256" key="2">
    <source>
        <dbReference type="SAM" id="SignalP"/>
    </source>
</evidence>
<feature type="chain" id="PRO_5015190361" description="Secreted protein" evidence="2">
    <location>
        <begin position="19"/>
        <end position="107"/>
    </location>
</feature>
<organism evidence="3 4">
    <name type="scientific">Parasponia andersonii</name>
    <name type="common">Sponia andersonii</name>
    <dbReference type="NCBI Taxonomy" id="3476"/>
    <lineage>
        <taxon>Eukaryota</taxon>
        <taxon>Viridiplantae</taxon>
        <taxon>Streptophyta</taxon>
        <taxon>Embryophyta</taxon>
        <taxon>Tracheophyta</taxon>
        <taxon>Spermatophyta</taxon>
        <taxon>Magnoliopsida</taxon>
        <taxon>eudicotyledons</taxon>
        <taxon>Gunneridae</taxon>
        <taxon>Pentapetalae</taxon>
        <taxon>rosids</taxon>
        <taxon>fabids</taxon>
        <taxon>Rosales</taxon>
        <taxon>Cannabaceae</taxon>
        <taxon>Parasponia</taxon>
    </lineage>
</organism>
<protein>
    <recommendedName>
        <fullName evidence="5">Secreted protein</fullName>
    </recommendedName>
</protein>
<keyword evidence="4" id="KW-1185">Reference proteome</keyword>
<feature type="region of interest" description="Disordered" evidence="1">
    <location>
        <begin position="24"/>
        <end position="67"/>
    </location>
</feature>
<evidence type="ECO:0000256" key="1">
    <source>
        <dbReference type="SAM" id="MobiDB-lite"/>
    </source>
</evidence>
<evidence type="ECO:0000313" key="4">
    <source>
        <dbReference type="Proteomes" id="UP000237105"/>
    </source>
</evidence>
<name>A0A2P5A6K5_PARAD</name>